<organism evidence="2 3">
    <name type="scientific">Rhododendron griersonianum</name>
    <dbReference type="NCBI Taxonomy" id="479676"/>
    <lineage>
        <taxon>Eukaryota</taxon>
        <taxon>Viridiplantae</taxon>
        <taxon>Streptophyta</taxon>
        <taxon>Embryophyta</taxon>
        <taxon>Tracheophyta</taxon>
        <taxon>Spermatophyta</taxon>
        <taxon>Magnoliopsida</taxon>
        <taxon>eudicotyledons</taxon>
        <taxon>Gunneridae</taxon>
        <taxon>Pentapetalae</taxon>
        <taxon>asterids</taxon>
        <taxon>Ericales</taxon>
        <taxon>Ericaceae</taxon>
        <taxon>Ericoideae</taxon>
        <taxon>Rhodoreae</taxon>
        <taxon>Rhododendron</taxon>
    </lineage>
</organism>
<dbReference type="Proteomes" id="UP000823749">
    <property type="component" value="Chromosome 9"/>
</dbReference>
<dbReference type="InterPro" id="IPR009646">
    <property type="entry name" value="Root_cap"/>
</dbReference>
<feature type="region of interest" description="Disordered" evidence="1">
    <location>
        <begin position="1"/>
        <end position="60"/>
    </location>
</feature>
<proteinExistence type="predicted"/>
<dbReference type="AlphaFoldDB" id="A0AAV6IXY4"/>
<gene>
    <name evidence="2" type="ORF">RHGRI_027332</name>
</gene>
<comment type="caution">
    <text evidence="2">The sequence shown here is derived from an EMBL/GenBank/DDBJ whole genome shotgun (WGS) entry which is preliminary data.</text>
</comment>
<evidence type="ECO:0000256" key="1">
    <source>
        <dbReference type="SAM" id="MobiDB-lite"/>
    </source>
</evidence>
<accession>A0AAV6IXY4</accession>
<dbReference type="Pfam" id="PF06830">
    <property type="entry name" value="Root_cap"/>
    <property type="match status" value="1"/>
</dbReference>
<feature type="compositionally biased region" description="Polar residues" evidence="1">
    <location>
        <begin position="1"/>
        <end position="27"/>
    </location>
</feature>
<feature type="compositionally biased region" description="Acidic residues" evidence="1">
    <location>
        <begin position="50"/>
        <end position="59"/>
    </location>
</feature>
<dbReference type="EMBL" id="JACTNZ010000009">
    <property type="protein sequence ID" value="KAG5533062.1"/>
    <property type="molecule type" value="Genomic_DNA"/>
</dbReference>
<dbReference type="PANTHER" id="PTHR31656">
    <property type="entry name" value="ROOT CAP DOMAIN-CONTAINING PROTEIN"/>
    <property type="match status" value="1"/>
</dbReference>
<reference evidence="2" key="1">
    <citation type="submission" date="2020-08" db="EMBL/GenBank/DDBJ databases">
        <title>Plant Genome Project.</title>
        <authorList>
            <person name="Zhang R.-G."/>
        </authorList>
    </citation>
    <scope>NUCLEOTIDE SEQUENCE</scope>
    <source>
        <strain evidence="2">WSP0</strain>
        <tissue evidence="2">Leaf</tissue>
    </source>
</reference>
<protein>
    <submittedName>
        <fullName evidence="2">Uncharacterized protein</fullName>
    </submittedName>
</protein>
<sequence>MPMSLTQLSFGSQKKNQVPSSSSQSFHNYYDGYEVAEEEGDRVEFSDKDEVGDEEEIGSAEDCLSVPTVEQQFDLDRGATNEVIVREDENISISYQVQELKGEESHELVHIISQHVNTISNIELCEPHGDKFFEFYADIPEEKEVKYAAHKLYGYVSTWWERLQSNRLRQYKQPIRTWPKMRRLISDRFLQSNRGKELYQEYRRKLKSKQMFRDNFDVQYSHVTADTNYSRNMPMSLTQLSFGSQKKNQVPSSSSQSFHNYYDGYEVAEEEGDRVEFSDKDEVGDEEEIGSAEDCLSVPTVEQQFDLDRGATNEVIVREDENISISYQVQELKGEESHELVHIISQHVNTISNIELCEPHGDKFFEFYADIPEEKEVKYAAHKLYGYVSTWWERLQSNRLRQYKQPIRTWPKMRRLISDRFLQSNRGHELYQEYRRKLKSKQMFRDNFDVQYSHVTADTNYSRNMPMSLTQLSFGSQKKNQVPSSSSQSFHNYYDGYEVAEEEGDRVEFSDKDEVGDEEEIGSAEDCLSVPTVEQQFDLDRGATNEVIVREDENISISYQVQELKGEESHELVHIISQHVNTISNIELCEPHGDKFFEFYADIPEEKEVKYAAHKLYGYVSTWWERLQSNRLRQYKQPIRTWPKMRRLISDRFLQSNRGQELYQEYRRKLKSKQMFRDNFDVQYSHVTADTNYSRNMPMSLTQLSFGSQKKNQVPSSSSQSFHNYYDGYEVAEEEGDRVEFSDKDEVGDEEEIGSAEDCLSVPTVEQQFDLDRGATNEVIVREDENISISYQVQELKGEESHELVHIISQHVNTISNIELCEPHGGCNTRGAVCEDPRFVGGDGITFYFHGRKNQDFCLVSDSDLHINAHFIGKRNHNLNRDFTWVQSIGILINNHKLLVAAKKTSKWDDDADRLAVFLDNNPVSPPAAEGTEWKSPAITATRTAAANRVTIEAAGAFKVTAAVVPITPEESKVHGYNITDDDCFAHLELGFKFYNLTDSVNGVLGQTYRSDYVSKAKVNMPMQVMGGANKYLTSHIFATDCLASRFGSINRVSSSKNGGTEYSTMKCSTGVDGSGVVCKR</sequence>
<evidence type="ECO:0000313" key="3">
    <source>
        <dbReference type="Proteomes" id="UP000823749"/>
    </source>
</evidence>
<evidence type="ECO:0000313" key="2">
    <source>
        <dbReference type="EMBL" id="KAG5533062.1"/>
    </source>
</evidence>
<name>A0AAV6IXY4_9ERIC</name>
<keyword evidence="3" id="KW-1185">Reference proteome</keyword>